<reference evidence="2" key="1">
    <citation type="journal article" date="2014" name="Int. J. Syst. Evol. Microbiol.">
        <title>Complete genome sequence of Corynebacterium casei LMG S-19264T (=DSM 44701T), isolated from a smear-ripened cheese.</title>
        <authorList>
            <consortium name="US DOE Joint Genome Institute (JGI-PGF)"/>
            <person name="Walter F."/>
            <person name="Albersmeier A."/>
            <person name="Kalinowski J."/>
            <person name="Ruckert C."/>
        </authorList>
    </citation>
    <scope>NUCLEOTIDE SEQUENCE</scope>
    <source>
        <strain evidence="2">CGMCC 1.16134</strain>
    </source>
</reference>
<organism evidence="2 3">
    <name type="scientific">Paenibacillus albidus</name>
    <dbReference type="NCBI Taxonomy" id="2041023"/>
    <lineage>
        <taxon>Bacteria</taxon>
        <taxon>Bacillati</taxon>
        <taxon>Bacillota</taxon>
        <taxon>Bacilli</taxon>
        <taxon>Bacillales</taxon>
        <taxon>Paenibacillaceae</taxon>
        <taxon>Paenibacillus</taxon>
    </lineage>
</organism>
<sequence>MKRNYKSVTITAATLVFMALLSGCTELPGKAEQTKTAEQNFTETFAEDLGTAIKEGVGEAAAITEQSVQNAVTQVVDEVTADSIRKELTASREIGSATVLSMNNAVGEVKVQSGSADTINVTATIVSHNRSANESDRQQILDNAEISIEINGDQVELSTHAKDNPDKDLWTWAQKKYGFSDFSINYVVEVPSFIDSYEIQNNVGQIHMSGLKGNYNVASDVGAIHIEKAVLSGKSTIESDTGSIQLDIADLISGSSLTSTSQVGSITAALPDDLQYSLETSSELGQITGADKGTSDVNGGGPLITLSTQIGAIRVQ</sequence>
<reference evidence="2" key="2">
    <citation type="submission" date="2020-09" db="EMBL/GenBank/DDBJ databases">
        <authorList>
            <person name="Sun Q."/>
            <person name="Zhou Y."/>
        </authorList>
    </citation>
    <scope>NUCLEOTIDE SEQUENCE</scope>
    <source>
        <strain evidence="2">CGMCC 1.16134</strain>
    </source>
</reference>
<evidence type="ECO:0000256" key="1">
    <source>
        <dbReference type="SAM" id="SignalP"/>
    </source>
</evidence>
<dbReference type="Proteomes" id="UP000637643">
    <property type="component" value="Unassembled WGS sequence"/>
</dbReference>
<feature type="signal peptide" evidence="1">
    <location>
        <begin position="1"/>
        <end position="21"/>
    </location>
</feature>
<accession>A0A917CCK1</accession>
<name>A0A917CCK1_9BACL</name>
<dbReference type="RefSeq" id="WP_189025564.1">
    <property type="nucleotide sequence ID" value="NZ_BMKR01000009.1"/>
</dbReference>
<evidence type="ECO:0000313" key="3">
    <source>
        <dbReference type="Proteomes" id="UP000637643"/>
    </source>
</evidence>
<dbReference type="PROSITE" id="PS51257">
    <property type="entry name" value="PROKAR_LIPOPROTEIN"/>
    <property type="match status" value="1"/>
</dbReference>
<dbReference type="AlphaFoldDB" id="A0A917CCK1"/>
<comment type="caution">
    <text evidence="2">The sequence shown here is derived from an EMBL/GenBank/DDBJ whole genome shotgun (WGS) entry which is preliminary data.</text>
</comment>
<evidence type="ECO:0000313" key="2">
    <source>
        <dbReference type="EMBL" id="GGF80502.1"/>
    </source>
</evidence>
<proteinExistence type="predicted"/>
<feature type="chain" id="PRO_5039190819" description="Adhesin domain-containing protein" evidence="1">
    <location>
        <begin position="22"/>
        <end position="316"/>
    </location>
</feature>
<keyword evidence="3" id="KW-1185">Reference proteome</keyword>
<evidence type="ECO:0008006" key="4">
    <source>
        <dbReference type="Google" id="ProtNLM"/>
    </source>
</evidence>
<keyword evidence="1" id="KW-0732">Signal</keyword>
<dbReference type="EMBL" id="BMKR01000009">
    <property type="protein sequence ID" value="GGF80502.1"/>
    <property type="molecule type" value="Genomic_DNA"/>
</dbReference>
<protein>
    <recommendedName>
        <fullName evidence="4">Adhesin domain-containing protein</fullName>
    </recommendedName>
</protein>
<gene>
    <name evidence="2" type="ORF">GCM10010912_27010</name>
</gene>